<dbReference type="EMBL" id="HBUE01167126">
    <property type="protein sequence ID" value="CAG6513168.1"/>
    <property type="molecule type" value="Transcribed_RNA"/>
</dbReference>
<dbReference type="EMBL" id="HBUE01167127">
    <property type="protein sequence ID" value="CAG6513171.1"/>
    <property type="molecule type" value="Transcribed_RNA"/>
</dbReference>
<dbReference type="AlphaFoldDB" id="A0A8D8DLT1"/>
<protein>
    <submittedName>
        <fullName evidence="1">(northern house mosquito) hypothetical protein</fullName>
    </submittedName>
</protein>
<dbReference type="EMBL" id="HBUE01272442">
    <property type="protein sequence ID" value="CAG6564635.1"/>
    <property type="molecule type" value="Transcribed_RNA"/>
</dbReference>
<dbReference type="EMBL" id="HBUE01118255">
    <property type="protein sequence ID" value="CAG6491237.1"/>
    <property type="molecule type" value="Transcribed_RNA"/>
</dbReference>
<sequence>MSLYRYIMAGKKYHEFMVGNVPGISRATLLRHMDKHTTDIKDGKNVWFNLKPSLTSYFFRGDRRGGSEALPDRERLSADGDACGGWDEGYPACPVRRANKHFDWTSSSA</sequence>
<dbReference type="EMBL" id="HBUE01272447">
    <property type="protein sequence ID" value="CAG6564648.1"/>
    <property type="molecule type" value="Transcribed_RNA"/>
</dbReference>
<organism evidence="1">
    <name type="scientific">Culex pipiens</name>
    <name type="common">House mosquito</name>
    <dbReference type="NCBI Taxonomy" id="7175"/>
    <lineage>
        <taxon>Eukaryota</taxon>
        <taxon>Metazoa</taxon>
        <taxon>Ecdysozoa</taxon>
        <taxon>Arthropoda</taxon>
        <taxon>Hexapoda</taxon>
        <taxon>Insecta</taxon>
        <taxon>Pterygota</taxon>
        <taxon>Neoptera</taxon>
        <taxon>Endopterygota</taxon>
        <taxon>Diptera</taxon>
        <taxon>Nematocera</taxon>
        <taxon>Culicoidea</taxon>
        <taxon>Culicidae</taxon>
        <taxon>Culicinae</taxon>
        <taxon>Culicini</taxon>
        <taxon>Culex</taxon>
        <taxon>Culex</taxon>
    </lineage>
</organism>
<dbReference type="EMBL" id="HBUE01118251">
    <property type="protein sequence ID" value="CAG6491228.1"/>
    <property type="molecule type" value="Transcribed_RNA"/>
</dbReference>
<evidence type="ECO:0000313" key="1">
    <source>
        <dbReference type="EMBL" id="CAG6513184.1"/>
    </source>
</evidence>
<reference evidence="1" key="1">
    <citation type="submission" date="2021-05" db="EMBL/GenBank/DDBJ databases">
        <authorList>
            <person name="Alioto T."/>
            <person name="Alioto T."/>
            <person name="Gomez Garrido J."/>
        </authorList>
    </citation>
    <scope>NUCLEOTIDE SEQUENCE</scope>
</reference>
<dbReference type="EMBL" id="HBUE01167132">
    <property type="protein sequence ID" value="CAG6513184.1"/>
    <property type="molecule type" value="Transcribed_RNA"/>
</dbReference>
<accession>A0A8D8DLT1</accession>
<dbReference type="EMBL" id="HBUE01118254">
    <property type="protein sequence ID" value="CAG6491236.1"/>
    <property type="molecule type" value="Transcribed_RNA"/>
</dbReference>
<dbReference type="EMBL" id="HBUE01167131">
    <property type="protein sequence ID" value="CAG6513181.1"/>
    <property type="molecule type" value="Transcribed_RNA"/>
</dbReference>
<dbReference type="EMBL" id="HBUE01272443">
    <property type="protein sequence ID" value="CAG6564638.1"/>
    <property type="molecule type" value="Transcribed_RNA"/>
</dbReference>
<proteinExistence type="predicted"/>
<name>A0A8D8DLT1_CULPI</name>
<dbReference type="EMBL" id="HBUE01272448">
    <property type="protein sequence ID" value="CAG6564651.1"/>
    <property type="molecule type" value="Transcribed_RNA"/>
</dbReference>